<dbReference type="Pfam" id="PF13487">
    <property type="entry name" value="HD_5"/>
    <property type="match status" value="1"/>
</dbReference>
<dbReference type="Proteomes" id="UP000320679">
    <property type="component" value="Unassembled WGS sequence"/>
</dbReference>
<dbReference type="EMBL" id="SOJK01000030">
    <property type="protein sequence ID" value="TET48357.1"/>
    <property type="molecule type" value="Genomic_DNA"/>
</dbReference>
<dbReference type="InterPro" id="IPR037522">
    <property type="entry name" value="HD_GYP_dom"/>
</dbReference>
<comment type="caution">
    <text evidence="4">The sequence shown here is derived from an EMBL/GenBank/DDBJ whole genome shotgun (WGS) entry which is preliminary data.</text>
</comment>
<dbReference type="InterPro" id="IPR052020">
    <property type="entry name" value="Cyclic_di-GMP/3'3'-cGAMP_PDE"/>
</dbReference>
<gene>
    <name evidence="4" type="ORF">E3J59_00685</name>
</gene>
<evidence type="ECO:0000313" key="5">
    <source>
        <dbReference type="Proteomes" id="UP000320679"/>
    </source>
</evidence>
<dbReference type="Pfam" id="PF00072">
    <property type="entry name" value="Response_reg"/>
    <property type="match status" value="1"/>
</dbReference>
<sequence length="334" mass="37986">MGNKDRVVFVVDDEKGVQESMKMVLKDKYQVFTFDCPEKALADVALEPELIFTDIRMFSMNGLEFAERIKKIKPQVEVVIITAYPDFSSSLRALRSGAFDYIVKPFGKDEVLEAADRALQKRNQVVENTKMIQELRKAISLNYKATTRALVLAVDAKDSYTAEHSRRTSELLVAVGERIGIPDAKLITYKRAAELHDIGKIGIEESILEKEEPLTLFELEKMRQHPLIGYQILRPTTFLEEGLSIILHHHERYDGKGYPEGLVGKKIPFPARLFAIIDTYDAITTQRCYGSKLSSIGGIEEITKVKGRQFDPFLVDLVVPHFLKFNKDGYLNRL</sequence>
<feature type="domain" description="HD-GYP" evidence="3">
    <location>
        <begin position="139"/>
        <end position="334"/>
    </location>
</feature>
<dbReference type="PROSITE" id="PS51832">
    <property type="entry name" value="HD_GYP"/>
    <property type="match status" value="1"/>
</dbReference>
<evidence type="ECO:0000256" key="1">
    <source>
        <dbReference type="PROSITE-ProRule" id="PRU00169"/>
    </source>
</evidence>
<name>A0A523V0Q5_UNCAE</name>
<organism evidence="4 5">
    <name type="scientific">Aerophobetes bacterium</name>
    <dbReference type="NCBI Taxonomy" id="2030807"/>
    <lineage>
        <taxon>Bacteria</taxon>
        <taxon>Candidatus Aerophobota</taxon>
    </lineage>
</organism>
<reference evidence="4 5" key="1">
    <citation type="submission" date="2019-03" db="EMBL/GenBank/DDBJ databases">
        <title>Metabolic potential of uncultured bacteria and archaea associated with petroleum seepage in deep-sea sediments.</title>
        <authorList>
            <person name="Dong X."/>
            <person name="Hubert C."/>
        </authorList>
    </citation>
    <scope>NUCLEOTIDE SEQUENCE [LARGE SCALE GENOMIC DNA]</scope>
    <source>
        <strain evidence="4">E29_bin78</strain>
    </source>
</reference>
<protein>
    <submittedName>
        <fullName evidence="4">Response regulator</fullName>
    </submittedName>
</protein>
<dbReference type="Gene3D" id="3.40.50.2300">
    <property type="match status" value="1"/>
</dbReference>
<evidence type="ECO:0000259" key="2">
    <source>
        <dbReference type="PROSITE" id="PS50110"/>
    </source>
</evidence>
<dbReference type="AlphaFoldDB" id="A0A523V0Q5"/>
<accession>A0A523V0Q5</accession>
<dbReference type="PROSITE" id="PS50110">
    <property type="entry name" value="RESPONSE_REGULATORY"/>
    <property type="match status" value="1"/>
</dbReference>
<dbReference type="SMART" id="SM00448">
    <property type="entry name" value="REC"/>
    <property type="match status" value="1"/>
</dbReference>
<evidence type="ECO:0000259" key="3">
    <source>
        <dbReference type="PROSITE" id="PS51832"/>
    </source>
</evidence>
<keyword evidence="1" id="KW-0597">Phosphoprotein</keyword>
<dbReference type="SMART" id="SM00471">
    <property type="entry name" value="HDc"/>
    <property type="match status" value="1"/>
</dbReference>
<feature type="modified residue" description="4-aspartylphosphate" evidence="1">
    <location>
        <position position="54"/>
    </location>
</feature>
<evidence type="ECO:0000313" key="4">
    <source>
        <dbReference type="EMBL" id="TET48357.1"/>
    </source>
</evidence>
<dbReference type="PANTHER" id="PTHR45228">
    <property type="entry name" value="CYCLIC DI-GMP PHOSPHODIESTERASE TM_0186-RELATED"/>
    <property type="match status" value="1"/>
</dbReference>
<dbReference type="InterPro" id="IPR011006">
    <property type="entry name" value="CheY-like_superfamily"/>
</dbReference>
<feature type="domain" description="Response regulatory" evidence="2">
    <location>
        <begin position="7"/>
        <end position="119"/>
    </location>
</feature>
<proteinExistence type="predicted"/>
<dbReference type="InterPro" id="IPR003607">
    <property type="entry name" value="HD/PDEase_dom"/>
</dbReference>
<dbReference type="SUPFAM" id="SSF52172">
    <property type="entry name" value="CheY-like"/>
    <property type="match status" value="1"/>
</dbReference>
<dbReference type="SUPFAM" id="SSF109604">
    <property type="entry name" value="HD-domain/PDEase-like"/>
    <property type="match status" value="1"/>
</dbReference>
<dbReference type="Gene3D" id="1.10.3210.10">
    <property type="entry name" value="Hypothetical protein af1432"/>
    <property type="match status" value="1"/>
</dbReference>
<dbReference type="GO" id="GO:0000160">
    <property type="term" value="P:phosphorelay signal transduction system"/>
    <property type="evidence" value="ECO:0007669"/>
    <property type="project" value="InterPro"/>
</dbReference>
<dbReference type="InterPro" id="IPR001789">
    <property type="entry name" value="Sig_transdc_resp-reg_receiver"/>
</dbReference>
<dbReference type="CDD" id="cd00077">
    <property type="entry name" value="HDc"/>
    <property type="match status" value="1"/>
</dbReference>